<dbReference type="InterPro" id="IPR011429">
    <property type="entry name" value="Cyt_c_Planctomycete-type"/>
</dbReference>
<dbReference type="InterPro" id="IPR011478">
    <property type="entry name" value="DUF1585"/>
</dbReference>
<gene>
    <name evidence="7" type="ORF">KIH39_09640</name>
</gene>
<dbReference type="InterPro" id="IPR013043">
    <property type="entry name" value="DUF1595"/>
</dbReference>
<evidence type="ECO:0000313" key="7">
    <source>
        <dbReference type="EMBL" id="QVL34149.1"/>
    </source>
</evidence>
<dbReference type="Pfam" id="PF07631">
    <property type="entry name" value="PSD4"/>
    <property type="match status" value="1"/>
</dbReference>
<feature type="domain" description="DUF1595" evidence="6">
    <location>
        <begin position="656"/>
        <end position="714"/>
    </location>
</feature>
<accession>A0A8E6BA98</accession>
<protein>
    <submittedName>
        <fullName evidence="7">DUF1592 domain-containing protein</fullName>
    </submittedName>
</protein>
<proteinExistence type="predicted"/>
<feature type="domain" description="DUF1592" evidence="4">
    <location>
        <begin position="726"/>
        <end position="852"/>
    </location>
</feature>
<evidence type="ECO:0000259" key="3">
    <source>
        <dbReference type="Pfam" id="PF07627"/>
    </source>
</evidence>
<evidence type="ECO:0000259" key="5">
    <source>
        <dbReference type="Pfam" id="PF07635"/>
    </source>
</evidence>
<evidence type="ECO:0000313" key="8">
    <source>
        <dbReference type="Proteomes" id="UP000676194"/>
    </source>
</evidence>
<evidence type="ECO:0000259" key="2">
    <source>
        <dbReference type="Pfam" id="PF07626"/>
    </source>
</evidence>
<evidence type="ECO:0000259" key="6">
    <source>
        <dbReference type="Pfam" id="PF07637"/>
    </source>
</evidence>
<feature type="domain" description="DUF1588" evidence="3">
    <location>
        <begin position="873"/>
        <end position="972"/>
    </location>
</feature>
<dbReference type="InterPro" id="IPR013042">
    <property type="entry name" value="DUF1592"/>
</dbReference>
<dbReference type="InterPro" id="IPR013039">
    <property type="entry name" value="DUF1588"/>
</dbReference>
<dbReference type="Proteomes" id="UP000676194">
    <property type="component" value="Chromosome"/>
</dbReference>
<organism evidence="7 8">
    <name type="scientific">Telmatocola sphagniphila</name>
    <dbReference type="NCBI Taxonomy" id="1123043"/>
    <lineage>
        <taxon>Bacteria</taxon>
        <taxon>Pseudomonadati</taxon>
        <taxon>Planctomycetota</taxon>
        <taxon>Planctomycetia</taxon>
        <taxon>Gemmatales</taxon>
        <taxon>Gemmataceae</taxon>
    </lineage>
</organism>
<dbReference type="Pfam" id="PF07626">
    <property type="entry name" value="PSD3"/>
    <property type="match status" value="1"/>
</dbReference>
<dbReference type="KEGG" id="tsph:KIH39_09640"/>
<feature type="domain" description="DUF1587" evidence="2">
    <location>
        <begin position="92"/>
        <end position="155"/>
    </location>
</feature>
<name>A0A8E6BA98_9BACT</name>
<evidence type="ECO:0000259" key="1">
    <source>
        <dbReference type="Pfam" id="PF07624"/>
    </source>
</evidence>
<dbReference type="Pfam" id="PF07624">
    <property type="entry name" value="PSD2"/>
    <property type="match status" value="1"/>
</dbReference>
<sequence length="1082" mass="123573">MPFLQSYCVKCHNPKTSEGELDLTKYTSTASIAQDFRQWEHVISFLKDEKMPPKEAKQPETAERKEFLAALEKGLLLEAKKLAEDPGVSLPRRLSNAEYNYTIRDLTGVDIRPTASFPIDPASGEGFNNTGEALVMSPNLFKKYYAAAQQVADHLLLTTTGFEFAPYPVITFADQQKFYEQAILRFYDQHKIQYETYLASAWSYRYRPASRRDVSIETWATEHKLSAKYLASLWNLLQDDTSNNVFYIQWLRQTWNALPAPVSEKETAIPPETLRQIRSIASTIQKLSKQLCTVETQAIISDGGNAPIVHIDRRKKMAAGRDKFNREVLQKPAQQLHWELKKSSDKSPSKLIISISGEPSDQGDQYVLLNRLNFSSAGEPDYNSQDLKRNLSLRNFLVKYAPDQLKTMEFGVHPLGNKVDAGSLILKVPSVIEIGIPPEALKDPLIKNFYAEASLNAKDSQSGFARVSLSNQKNPREDVTCGVFLIARDHPAAKAFQKSCETFCQLFPNRFYYVDETRGLSAGFHLIEGFFRDDQPLYNSVLSETEKKSLDRFWDELYFATKITEKMLHGFVFFEREERGFLKHPDFKSFKEEDPDLGKEDNLLRFEQVYLKRSNVKVTGEELEKHPIHAFFEDIRQGLRRRDKQLKEAEAAYIRNLQNFAKAAYRRPLSEQENKELVEFYTSVARQAEFGIEQAVRASITRILVSPHFCYRLELPPAGKTIQPVSDLILASRLSYFLWSSMPDKELLDLASKGELNNEKVLKAQVRRMLKDPKVSGFAQEFFGQWLKYRDFLQSETVNRQLFPEFDDSLKQAMFEEPTRFATGLIQEDLSLLNLLNGDFTYVNKRLARHYGFPFPGEEAVWIKISGLTAKGRSGFLGMAVFLTKNSQPGRTSPVKRGYWTVHELMGEHIPPPPPNVAVLPAKETDTQGKSIRELMALHTENVMCARCHQHFDPIGLAMEGFDPIGKHRTKDLAGRQVDNLVHLPSGEVSQGIPEFARYLATNRKNEFTQTLCRKFLGFGLGRSLELSDKVLLEKLQAQLEENDYRFSALFESVVLSPQFRSQRGKDYQPTVLKIHPAGEKP</sequence>
<evidence type="ECO:0000259" key="4">
    <source>
        <dbReference type="Pfam" id="PF07631"/>
    </source>
</evidence>
<dbReference type="AlphaFoldDB" id="A0A8E6BA98"/>
<dbReference type="EMBL" id="CP074694">
    <property type="protein sequence ID" value="QVL34149.1"/>
    <property type="molecule type" value="Genomic_DNA"/>
</dbReference>
<dbReference type="RefSeq" id="WP_213499121.1">
    <property type="nucleotide sequence ID" value="NZ_CP074694.1"/>
</dbReference>
<reference evidence="7" key="1">
    <citation type="submission" date="2021-05" db="EMBL/GenBank/DDBJ databases">
        <title>Complete genome sequence of the cellulolytic planctomycete Telmatocola sphagniphila SP2T and characterization of the first cellulase from planctomycetes.</title>
        <authorList>
            <person name="Rakitin A.L."/>
            <person name="Beletsky A.V."/>
            <person name="Naumoff D.G."/>
            <person name="Kulichevskaya I.S."/>
            <person name="Mardanov A.V."/>
            <person name="Ravin N.V."/>
            <person name="Dedysh S.N."/>
        </authorList>
    </citation>
    <scope>NUCLEOTIDE SEQUENCE</scope>
    <source>
        <strain evidence="7">SP2T</strain>
    </source>
</reference>
<dbReference type="Pfam" id="PF07637">
    <property type="entry name" value="PSD5"/>
    <property type="match status" value="1"/>
</dbReference>
<dbReference type="Pfam" id="PF07627">
    <property type="entry name" value="PSCyt3"/>
    <property type="match status" value="1"/>
</dbReference>
<dbReference type="InterPro" id="IPR013036">
    <property type="entry name" value="DUF1587"/>
</dbReference>
<dbReference type="Pfam" id="PF07635">
    <property type="entry name" value="PSCyt1"/>
    <property type="match status" value="1"/>
</dbReference>
<keyword evidence="8" id="KW-1185">Reference proteome</keyword>
<feature type="domain" description="DUF1585" evidence="1">
    <location>
        <begin position="987"/>
        <end position="1060"/>
    </location>
</feature>
<feature type="domain" description="Cytochrome C Planctomycete-type" evidence="5">
    <location>
        <begin position="8"/>
        <end position="55"/>
    </location>
</feature>